<reference evidence="2 3" key="1">
    <citation type="journal article" date="2005" name="Science">
        <title>The genome of the basidiomycetous yeast and human pathogen Cryptococcus neoformans.</title>
        <authorList>
            <person name="Loftus B.J."/>
            <person name="Fung E."/>
            <person name="Roncaglia P."/>
            <person name="Rowley D."/>
            <person name="Amedeo P."/>
            <person name="Bruno D."/>
            <person name="Vamathevan J."/>
            <person name="Miranda M."/>
            <person name="Anderson I.J."/>
            <person name="Fraser J.A."/>
            <person name="Allen J.E."/>
            <person name="Bosdet I.E."/>
            <person name="Brent M.R."/>
            <person name="Chiu R."/>
            <person name="Doering T.L."/>
            <person name="Donlin M.J."/>
            <person name="D'Souza C.A."/>
            <person name="Fox D.S."/>
            <person name="Grinberg V."/>
            <person name="Fu J."/>
            <person name="Fukushima M."/>
            <person name="Haas B.J."/>
            <person name="Huang J.C."/>
            <person name="Janbon G."/>
            <person name="Jones S.J."/>
            <person name="Koo H.L."/>
            <person name="Krzywinski M.I."/>
            <person name="Kwon-Chung J.K."/>
            <person name="Lengeler K.B."/>
            <person name="Maiti R."/>
            <person name="Marra M.A."/>
            <person name="Marra R.E."/>
            <person name="Mathewson C.A."/>
            <person name="Mitchell T.G."/>
            <person name="Pertea M."/>
            <person name="Riggs F.R."/>
            <person name="Salzberg S.L."/>
            <person name="Schein J.E."/>
            <person name="Shvartsbeyn A."/>
            <person name="Shin H."/>
            <person name="Shumway M."/>
            <person name="Specht C.A."/>
            <person name="Suh B.B."/>
            <person name="Tenney A."/>
            <person name="Utterback T.R."/>
            <person name="Wickes B.L."/>
            <person name="Wortman J.R."/>
            <person name="Wye N.H."/>
            <person name="Kronstad J.W."/>
            <person name="Lodge J.K."/>
            <person name="Heitman J."/>
            <person name="Davis R.W."/>
            <person name="Fraser C.M."/>
            <person name="Hyman R.W."/>
        </authorList>
    </citation>
    <scope>NUCLEOTIDE SEQUENCE [LARGE SCALE GENOMIC DNA]</scope>
    <source>
        <strain evidence="3">JEC21 / ATCC MYA-565</strain>
    </source>
</reference>
<proteinExistence type="predicted"/>
<dbReference type="KEGG" id="cne:CNH03580"/>
<dbReference type="HOGENOM" id="CLU_455616_0_0_1"/>
<dbReference type="Proteomes" id="UP000002149">
    <property type="component" value="Chromosome 8"/>
</dbReference>
<organism evidence="2 3">
    <name type="scientific">Cryptococcus deneoformans (strain JEC21 / ATCC MYA-565)</name>
    <name type="common">Cryptococcus neoformans var. neoformans serotype D</name>
    <dbReference type="NCBI Taxonomy" id="214684"/>
    <lineage>
        <taxon>Eukaryota</taxon>
        <taxon>Fungi</taxon>
        <taxon>Dikarya</taxon>
        <taxon>Basidiomycota</taxon>
        <taxon>Agaricomycotina</taxon>
        <taxon>Tremellomycetes</taxon>
        <taxon>Tremellales</taxon>
        <taxon>Cryptococcaceae</taxon>
        <taxon>Cryptococcus</taxon>
        <taxon>Cryptococcus neoformans species complex</taxon>
    </lineage>
</organism>
<feature type="compositionally biased region" description="Low complexity" evidence="1">
    <location>
        <begin position="600"/>
        <end position="611"/>
    </location>
</feature>
<feature type="region of interest" description="Disordered" evidence="1">
    <location>
        <begin position="1"/>
        <end position="41"/>
    </location>
</feature>
<feature type="compositionally biased region" description="Polar residues" evidence="1">
    <location>
        <begin position="551"/>
        <end position="565"/>
    </location>
</feature>
<evidence type="ECO:0000256" key="1">
    <source>
        <dbReference type="SAM" id="MobiDB-lite"/>
    </source>
</evidence>
<feature type="compositionally biased region" description="Acidic residues" evidence="1">
    <location>
        <begin position="259"/>
        <end position="278"/>
    </location>
</feature>
<evidence type="ECO:0000313" key="3">
    <source>
        <dbReference type="Proteomes" id="UP000002149"/>
    </source>
</evidence>
<gene>
    <name evidence="2" type="ordered locus">CNH03580</name>
</gene>
<evidence type="ECO:0000313" key="2">
    <source>
        <dbReference type="EMBL" id="AAW45270.2"/>
    </source>
</evidence>
<dbReference type="InParanoid" id="Q5KD77"/>
<dbReference type="OrthoDB" id="2574270at2759"/>
<feature type="region of interest" description="Disordered" evidence="1">
    <location>
        <begin position="523"/>
        <end position="613"/>
    </location>
</feature>
<dbReference type="RefSeq" id="XP_024513429.1">
    <property type="nucleotide sequence ID" value="XM_024657742.1"/>
</dbReference>
<dbReference type="EMBL" id="AE017348">
    <property type="protein sequence ID" value="AAW45270.2"/>
    <property type="molecule type" value="Genomic_DNA"/>
</dbReference>
<dbReference type="GeneID" id="3259269"/>
<accession>Q5KD77</accession>
<feature type="region of interest" description="Disordered" evidence="1">
    <location>
        <begin position="257"/>
        <end position="278"/>
    </location>
</feature>
<keyword evidence="3" id="KW-1185">Reference proteome</keyword>
<dbReference type="PaxDb" id="214684-Q5KD77"/>
<dbReference type="AlphaFoldDB" id="Q5KD77"/>
<protein>
    <submittedName>
        <fullName evidence="2">Expressed protein</fullName>
    </submittedName>
</protein>
<feature type="compositionally biased region" description="Polar residues" evidence="1">
    <location>
        <begin position="15"/>
        <end position="24"/>
    </location>
</feature>
<sequence length="662" mass="73010">MSETPPVPLPEGKRTSSPPHNAPTTKRAKRGPQGGGMGGHVTESDLVKIVHETVRILCGMPAPNYQGNLAPDKWPTPDPVNAKDGRMKDEQGKDVWRPDWGKLGALSTMNFVVHATIACRNHPMYHESITDSILTDRVKKYIQSIHKGRKKTPKRKEAKNDRRAIRERQRRLQDFIVKNFDDTPLGHCRERSLLREAFKPNGILATLRIVHHSQVLQHGLRTVSHSKASVRVKRRDVVNGGGGNGVVDETGMSVREGVGDVDEDQYDGEDAEAEDEESQGANTLASAMEQAMGECGQIPPFDEFQIYTDAWWGEAATPFYVSLDVWWWSELMRWAVWTAYECYRLSPISSERPPPAHLPIEKIDLSSSFRFTNSPPRTRSGPGWPSIWACPGMIDYPTVQSINPNSIPPPTSLPPNPLPSPSDLLLPPLKDLLRKPQHSKLYTSVTKHLEHPRLLSDDQLAELWVLRQNMRTRREYEFALGSLTGDGKRRSIVGEGGLLRGLGLGPGLGSPGDGERAEGVIGIESVEGNVDGEVRDGEEGNAINPEHAPPQSLSNSLLPTRSTQPRDVPLARQAQGPQAVIHSVNPTTAEQPEQPKQLESELGPEPELGPEQTQLIGLEALGEVVGNAIHAAALAELKKKGNSDDEVDEEIEMLEGYEDISF</sequence>
<name>Q5KD77_CRYD1</name>
<dbReference type="VEuPathDB" id="FungiDB:CNH03580"/>